<dbReference type="EMBL" id="FMWL01000021">
    <property type="protein sequence ID" value="SCZ81699.1"/>
    <property type="molecule type" value="Genomic_DNA"/>
</dbReference>
<reference evidence="2 3" key="1">
    <citation type="submission" date="2016-10" db="EMBL/GenBank/DDBJ databases">
        <authorList>
            <person name="de Groot N.N."/>
        </authorList>
    </citation>
    <scope>NUCLEOTIDE SEQUENCE [LARGE SCALE GENOMIC DNA]</scope>
    <source>
        <strain evidence="2 3">DSM 2784</strain>
    </source>
</reference>
<keyword evidence="3" id="KW-1185">Reference proteome</keyword>
<dbReference type="InterPro" id="IPR012312">
    <property type="entry name" value="Hemerythrin-like"/>
</dbReference>
<protein>
    <submittedName>
        <fullName evidence="2">Hemerythrin-like domain-containing protein</fullName>
    </submittedName>
</protein>
<dbReference type="Gene3D" id="1.20.120.520">
    <property type="entry name" value="nmb1532 protein domain like"/>
    <property type="match status" value="1"/>
</dbReference>
<dbReference type="Proteomes" id="UP000199208">
    <property type="component" value="Unassembled WGS sequence"/>
</dbReference>
<evidence type="ECO:0000313" key="2">
    <source>
        <dbReference type="EMBL" id="SCZ81699.1"/>
    </source>
</evidence>
<dbReference type="GO" id="GO:0005886">
    <property type="term" value="C:plasma membrane"/>
    <property type="evidence" value="ECO:0007669"/>
    <property type="project" value="TreeGrafter"/>
</dbReference>
<dbReference type="RefSeq" id="WP_330387175.1">
    <property type="nucleotide sequence ID" value="NZ_FMWL01000021.1"/>
</dbReference>
<dbReference type="PANTHER" id="PTHR39966">
    <property type="entry name" value="BLL2471 PROTEIN-RELATED"/>
    <property type="match status" value="1"/>
</dbReference>
<proteinExistence type="predicted"/>
<feature type="domain" description="Hemerythrin-like" evidence="1">
    <location>
        <begin position="7"/>
        <end position="140"/>
    </location>
</feature>
<dbReference type="Pfam" id="PF01814">
    <property type="entry name" value="Hemerythrin"/>
    <property type="match status" value="1"/>
</dbReference>
<organism evidence="2 3">
    <name type="scientific">Acidaminobacter hydrogenoformans DSM 2784</name>
    <dbReference type="NCBI Taxonomy" id="1120920"/>
    <lineage>
        <taxon>Bacteria</taxon>
        <taxon>Bacillati</taxon>
        <taxon>Bacillota</taxon>
        <taxon>Clostridia</taxon>
        <taxon>Peptostreptococcales</taxon>
        <taxon>Acidaminobacteraceae</taxon>
        <taxon>Acidaminobacter</taxon>
    </lineage>
</organism>
<accession>A0A1G5S7V1</accession>
<dbReference type="AlphaFoldDB" id="A0A1G5S7V1"/>
<dbReference type="PANTHER" id="PTHR39966:SF1">
    <property type="entry name" value="HEMERYTHRIN-LIKE DOMAIN-CONTAINING PROTEIN"/>
    <property type="match status" value="1"/>
</dbReference>
<name>A0A1G5S7V1_9FIRM</name>
<dbReference type="STRING" id="1120920.SAMN03080599_02951"/>
<sequence>MMPSVLLMNEEHRYIKRMLGVMRGYCQKVLKGETVELSDFRSMIDFVRNYADQHHHGKEEEIFFGFMLEELGVLAEKLVKMGMLVEHDLGRLLIADMEAALKKVEAGDEDAKLDLVSNAMGYTYLLHRHIDKEDGVVFTFADRELSDSAKAAIEARYEAFEASEEAVNARSKYVELLESLEAKL</sequence>
<evidence type="ECO:0000313" key="3">
    <source>
        <dbReference type="Proteomes" id="UP000199208"/>
    </source>
</evidence>
<evidence type="ECO:0000259" key="1">
    <source>
        <dbReference type="Pfam" id="PF01814"/>
    </source>
</evidence>
<gene>
    <name evidence="2" type="ORF">SAMN03080599_02951</name>
</gene>